<evidence type="ECO:0000313" key="1">
    <source>
        <dbReference type="EMBL" id="QFR56062.1"/>
    </source>
</evidence>
<proteinExistence type="predicted"/>
<protein>
    <submittedName>
        <fullName evidence="1">Uncharacterized protein</fullName>
    </submittedName>
</protein>
<reference evidence="2" key="1">
    <citation type="submission" date="2019-06" db="EMBL/GenBank/DDBJ databases">
        <title>Complete genome sequence of Serratia marcescens phage Muldoon.</title>
        <authorList>
            <person name="Campbell S."/>
            <person name="Atkinson C."/>
            <person name="Moreland R."/>
            <person name="Liu M."/>
            <person name="Ramsey J."/>
            <person name="Leavitt J."/>
        </authorList>
    </citation>
    <scope>NUCLEOTIDE SEQUENCE [LARGE SCALE GENOMIC DNA]</scope>
</reference>
<dbReference type="EMBL" id="MN095771">
    <property type="protein sequence ID" value="QFR56062.1"/>
    <property type="molecule type" value="Genomic_DNA"/>
</dbReference>
<keyword evidence="2" id="KW-1185">Reference proteome</keyword>
<dbReference type="Proteomes" id="UP000326777">
    <property type="component" value="Genome"/>
</dbReference>
<accession>A0A5P8PH80</accession>
<gene>
    <name evidence="1" type="ORF">CPT_Muldoon_107</name>
</gene>
<evidence type="ECO:0000313" key="2">
    <source>
        <dbReference type="Proteomes" id="UP000326777"/>
    </source>
</evidence>
<name>A0A5P8PH80_9CAUD</name>
<sequence>MIYYEGEIGENPIKLTRKKFEKIFGITYQKFCEEEHCKIQFKDGFCAIDPFIQDVRGREYPLVALSIDQLRYNVLAAIDDI</sequence>
<organism evidence="1 2">
    <name type="scientific">Serratia phage Muldoon</name>
    <dbReference type="NCBI Taxonomy" id="2601678"/>
    <lineage>
        <taxon>Viruses</taxon>
        <taxon>Duplodnaviria</taxon>
        <taxon>Heunggongvirae</taxon>
        <taxon>Uroviricota</taxon>
        <taxon>Caudoviricetes</taxon>
        <taxon>Muldoonvirus</taxon>
        <taxon>Muldoonvirus muldoon</taxon>
    </lineage>
</organism>